<comment type="caution">
    <text evidence="2">The sequence shown here is derived from an EMBL/GenBank/DDBJ whole genome shotgun (WGS) entry which is preliminary data.</text>
</comment>
<proteinExistence type="predicted"/>
<organism evidence="2 3">
    <name type="scientific">Litoreibacter ponti</name>
    <dbReference type="NCBI Taxonomy" id="1510457"/>
    <lineage>
        <taxon>Bacteria</taxon>
        <taxon>Pseudomonadati</taxon>
        <taxon>Pseudomonadota</taxon>
        <taxon>Alphaproteobacteria</taxon>
        <taxon>Rhodobacterales</taxon>
        <taxon>Roseobacteraceae</taxon>
        <taxon>Litoreibacter</taxon>
    </lineage>
</organism>
<dbReference type="CDD" id="cd07067">
    <property type="entry name" value="HP_PGM_like"/>
    <property type="match status" value="1"/>
</dbReference>
<dbReference type="EMBL" id="QBKS01000002">
    <property type="protein sequence ID" value="PTX54827.1"/>
    <property type="molecule type" value="Genomic_DNA"/>
</dbReference>
<dbReference type="Pfam" id="PF00300">
    <property type="entry name" value="His_Phos_1"/>
    <property type="match status" value="1"/>
</dbReference>
<keyword evidence="1" id="KW-0732">Signal</keyword>
<dbReference type="Proteomes" id="UP000243978">
    <property type="component" value="Unassembled WGS sequence"/>
</dbReference>
<feature type="signal peptide" evidence="1">
    <location>
        <begin position="1"/>
        <end position="18"/>
    </location>
</feature>
<keyword evidence="3" id="KW-1185">Reference proteome</keyword>
<dbReference type="SUPFAM" id="SSF53254">
    <property type="entry name" value="Phosphoglycerate mutase-like"/>
    <property type="match status" value="1"/>
</dbReference>
<gene>
    <name evidence="2" type="ORF">C8N43_3648</name>
</gene>
<protein>
    <submittedName>
        <fullName evidence="2">Histidine phosphatase superfamily protein (Branch 1)</fullName>
    </submittedName>
</protein>
<evidence type="ECO:0000313" key="3">
    <source>
        <dbReference type="Proteomes" id="UP000243978"/>
    </source>
</evidence>
<evidence type="ECO:0000313" key="2">
    <source>
        <dbReference type="EMBL" id="PTX54827.1"/>
    </source>
</evidence>
<accession>A0A2T6BFK1</accession>
<dbReference type="RefSeq" id="WP_107847119.1">
    <property type="nucleotide sequence ID" value="NZ_QBKS01000002.1"/>
</dbReference>
<sequence>MRCLTIVFFFLAAFPALANDWDALEQPGAIAMMRHALAPGFSDPANFELRDCSTQRNLDARGRAQARAIGDAIRARGINFDRVFSSQWCRTLETARLLDLGPVEEAAALNSFFENRGNRDAQTRKTLDLLRETEGRLMVVTHQVNITAITGGGVASGEIIVIRLTDSGAEVIGSILIDP</sequence>
<evidence type="ECO:0000256" key="1">
    <source>
        <dbReference type="SAM" id="SignalP"/>
    </source>
</evidence>
<name>A0A2T6BFK1_9RHOB</name>
<dbReference type="InterPro" id="IPR013078">
    <property type="entry name" value="His_Pase_superF_clade-1"/>
</dbReference>
<reference evidence="2 3" key="1">
    <citation type="submission" date="2018-04" db="EMBL/GenBank/DDBJ databases">
        <title>Genomic Encyclopedia of Archaeal and Bacterial Type Strains, Phase II (KMG-II): from individual species to whole genera.</title>
        <authorList>
            <person name="Goeker M."/>
        </authorList>
    </citation>
    <scope>NUCLEOTIDE SEQUENCE [LARGE SCALE GENOMIC DNA]</scope>
    <source>
        <strain evidence="2 3">DSM 100977</strain>
    </source>
</reference>
<dbReference type="InterPro" id="IPR029033">
    <property type="entry name" value="His_PPase_superfam"/>
</dbReference>
<dbReference type="OrthoDB" id="2237472at2"/>
<feature type="chain" id="PRO_5015780237" evidence="1">
    <location>
        <begin position="19"/>
        <end position="179"/>
    </location>
</feature>
<dbReference type="Gene3D" id="3.40.50.1240">
    <property type="entry name" value="Phosphoglycerate mutase-like"/>
    <property type="match status" value="1"/>
</dbReference>
<dbReference type="AlphaFoldDB" id="A0A2T6BFK1"/>